<dbReference type="GO" id="GO:0000731">
    <property type="term" value="P:DNA synthesis involved in DNA repair"/>
    <property type="evidence" value="ECO:0007669"/>
    <property type="project" value="TreeGrafter"/>
</dbReference>
<keyword evidence="4" id="KW-0963">Cytoplasm</keyword>
<evidence type="ECO:0000256" key="8">
    <source>
        <dbReference type="ARBA" id="ARBA00023125"/>
    </source>
</evidence>
<keyword evidence="11" id="KW-1185">Reference proteome</keyword>
<reference evidence="10" key="1">
    <citation type="submission" date="2023-03" db="EMBL/GenBank/DDBJ databases">
        <authorList>
            <person name="Steffen K."/>
            <person name="Cardenas P."/>
        </authorList>
    </citation>
    <scope>NUCLEOTIDE SEQUENCE</scope>
</reference>
<keyword evidence="7" id="KW-0067">ATP-binding</keyword>
<evidence type="ECO:0000256" key="2">
    <source>
        <dbReference type="ARBA" id="ARBA00008016"/>
    </source>
</evidence>
<dbReference type="GO" id="GO:0006260">
    <property type="term" value="P:DNA replication"/>
    <property type="evidence" value="ECO:0007669"/>
    <property type="project" value="UniProtKB-KW"/>
</dbReference>
<keyword evidence="6" id="KW-0547">Nucleotide-binding</keyword>
<evidence type="ECO:0000256" key="5">
    <source>
        <dbReference type="ARBA" id="ARBA00022705"/>
    </source>
</evidence>
<dbReference type="GO" id="GO:0003697">
    <property type="term" value="F:single-stranded DNA binding"/>
    <property type="evidence" value="ECO:0007669"/>
    <property type="project" value="InterPro"/>
</dbReference>
<dbReference type="NCBIfam" id="TIGR00611">
    <property type="entry name" value="recf"/>
    <property type="match status" value="1"/>
</dbReference>
<dbReference type="GO" id="GO:0006302">
    <property type="term" value="P:double-strand break repair"/>
    <property type="evidence" value="ECO:0007669"/>
    <property type="project" value="TreeGrafter"/>
</dbReference>
<dbReference type="Gene3D" id="3.40.50.300">
    <property type="entry name" value="P-loop containing nucleotide triphosphate hydrolases"/>
    <property type="match status" value="1"/>
</dbReference>
<comment type="caution">
    <text evidence="10">The sequence shown here is derived from an EMBL/GenBank/DDBJ whole genome shotgun (WGS) entry which is preliminary data.</text>
</comment>
<keyword evidence="8" id="KW-0238">DNA-binding</keyword>
<evidence type="ECO:0000256" key="1">
    <source>
        <dbReference type="ARBA" id="ARBA00004496"/>
    </source>
</evidence>
<dbReference type="Gene3D" id="1.20.1050.90">
    <property type="entry name" value="RecF/RecN/SMC, N-terminal domain"/>
    <property type="match status" value="1"/>
</dbReference>
<dbReference type="Proteomes" id="UP001174909">
    <property type="component" value="Unassembled WGS sequence"/>
</dbReference>
<dbReference type="PANTHER" id="PTHR32182:SF0">
    <property type="entry name" value="DNA REPLICATION AND REPAIR PROTEIN RECF"/>
    <property type="match status" value="1"/>
</dbReference>
<protein>
    <recommendedName>
        <fullName evidence="3">DNA replication and repair protein RecF</fullName>
    </recommendedName>
</protein>
<keyword evidence="5" id="KW-0235">DNA replication</keyword>
<dbReference type="InterPro" id="IPR018078">
    <property type="entry name" value="DNA-binding_RecF_CS"/>
</dbReference>
<dbReference type="Pfam" id="PF02463">
    <property type="entry name" value="SMC_N"/>
    <property type="match status" value="1"/>
</dbReference>
<dbReference type="InterPro" id="IPR027417">
    <property type="entry name" value="P-loop_NTPase"/>
</dbReference>
<accession>A0AA35R1V3</accession>
<dbReference type="SUPFAM" id="SSF52540">
    <property type="entry name" value="P-loop containing nucleoside triphosphate hydrolases"/>
    <property type="match status" value="1"/>
</dbReference>
<evidence type="ECO:0000256" key="3">
    <source>
        <dbReference type="ARBA" id="ARBA00020170"/>
    </source>
</evidence>
<evidence type="ECO:0000256" key="6">
    <source>
        <dbReference type="ARBA" id="ARBA00022741"/>
    </source>
</evidence>
<dbReference type="HAMAP" id="MF_00365">
    <property type="entry name" value="RecF"/>
    <property type="match status" value="1"/>
</dbReference>
<dbReference type="InterPro" id="IPR003395">
    <property type="entry name" value="RecF/RecN/SMC_N"/>
</dbReference>
<dbReference type="EMBL" id="CASHTH010000421">
    <property type="protein sequence ID" value="CAI8000939.1"/>
    <property type="molecule type" value="Genomic_DNA"/>
</dbReference>
<feature type="domain" description="RecF/RecN/SMC N-terminal" evidence="9">
    <location>
        <begin position="21"/>
        <end position="384"/>
    </location>
</feature>
<sequence length="419" mass="46088">MASGLEMGYWHSQWRGDLVAYLSRLILTNYRNFRQLELDLPSGVSVFYGANAEGKTALLESVYTLAVGRSFRAGSERQVVNFDAGSSGQAAYVAGIACRDGQTINAVVGYEPVGAGDGLSQTNTQEPGAADSVVAAPFPMVRKRIRVNRQPSTAANLVGLIGATLFVADDLDLVLGSPTNRRRYLDILISQAVPDYLAALQRYQAALRSRNRLLRLHRDGRVEPDEMEYWNDQLVGCGSLLVLGRAKALKHLAVSADELHRELAGSGRTLRLVYQPRVPPQDSIENTELEFRRQLQQQASRERATGVTAVGPHRDDFIIVSNGLLASDFASRGESRTIALALRLAEAEYLSRIRADDPIILLDDVFSEMDNERRQRVLYKVSGYRQALFTTTDVEPVRAHFGAAATYFRVADGAVSLDA</sequence>
<dbReference type="PANTHER" id="PTHR32182">
    <property type="entry name" value="DNA REPLICATION AND REPAIR PROTEIN RECF"/>
    <property type="match status" value="1"/>
</dbReference>
<evidence type="ECO:0000313" key="11">
    <source>
        <dbReference type="Proteomes" id="UP001174909"/>
    </source>
</evidence>
<gene>
    <name evidence="10" type="ORF">GBAR_LOCUS3064</name>
</gene>
<evidence type="ECO:0000256" key="7">
    <source>
        <dbReference type="ARBA" id="ARBA00022840"/>
    </source>
</evidence>
<dbReference type="GO" id="GO:0005524">
    <property type="term" value="F:ATP binding"/>
    <property type="evidence" value="ECO:0007669"/>
    <property type="project" value="UniProtKB-KW"/>
</dbReference>
<organism evidence="10 11">
    <name type="scientific">Geodia barretti</name>
    <name type="common">Barrett's horny sponge</name>
    <dbReference type="NCBI Taxonomy" id="519541"/>
    <lineage>
        <taxon>Eukaryota</taxon>
        <taxon>Metazoa</taxon>
        <taxon>Porifera</taxon>
        <taxon>Demospongiae</taxon>
        <taxon>Heteroscleromorpha</taxon>
        <taxon>Tetractinellida</taxon>
        <taxon>Astrophorina</taxon>
        <taxon>Geodiidae</taxon>
        <taxon>Geodia</taxon>
    </lineage>
</organism>
<evidence type="ECO:0000259" key="9">
    <source>
        <dbReference type="Pfam" id="PF02463"/>
    </source>
</evidence>
<comment type="subcellular location">
    <subcellularLocation>
        <location evidence="1">Cytoplasm</location>
    </subcellularLocation>
</comment>
<dbReference type="InterPro" id="IPR001238">
    <property type="entry name" value="DNA-binding_RecF"/>
</dbReference>
<evidence type="ECO:0000256" key="4">
    <source>
        <dbReference type="ARBA" id="ARBA00022490"/>
    </source>
</evidence>
<evidence type="ECO:0000313" key="10">
    <source>
        <dbReference type="EMBL" id="CAI8000939.1"/>
    </source>
</evidence>
<dbReference type="GO" id="GO:0005737">
    <property type="term" value="C:cytoplasm"/>
    <property type="evidence" value="ECO:0007669"/>
    <property type="project" value="UniProtKB-SubCell"/>
</dbReference>
<dbReference type="AlphaFoldDB" id="A0AA35R1V3"/>
<comment type="similarity">
    <text evidence="2">Belongs to the RecF family.</text>
</comment>
<dbReference type="InterPro" id="IPR042174">
    <property type="entry name" value="RecF_2"/>
</dbReference>
<dbReference type="PROSITE" id="PS00617">
    <property type="entry name" value="RECF_1"/>
    <property type="match status" value="1"/>
</dbReference>
<proteinExistence type="inferred from homology"/>
<name>A0AA35R1V3_GEOBA</name>